<dbReference type="RefSeq" id="XP_033665644.1">
    <property type="nucleotide sequence ID" value="XM_033817577.1"/>
</dbReference>
<feature type="coiled-coil region" evidence="4">
    <location>
        <begin position="980"/>
        <end position="1030"/>
    </location>
</feature>
<dbReference type="Pfam" id="PF00023">
    <property type="entry name" value="Ank"/>
    <property type="match status" value="2"/>
</dbReference>
<feature type="compositionally biased region" description="Acidic residues" evidence="5">
    <location>
        <begin position="1767"/>
        <end position="1782"/>
    </location>
</feature>
<dbReference type="PANTHER" id="PTHR24198:SF165">
    <property type="entry name" value="ANKYRIN REPEAT-CONTAINING PROTEIN-RELATED"/>
    <property type="match status" value="1"/>
</dbReference>
<dbReference type="Pfam" id="PF26128">
    <property type="entry name" value="Gad2"/>
    <property type="match status" value="1"/>
</dbReference>
<evidence type="ECO:0000256" key="1">
    <source>
        <dbReference type="ARBA" id="ARBA00022737"/>
    </source>
</evidence>
<dbReference type="GeneID" id="54570849"/>
<evidence type="ECO:0000256" key="5">
    <source>
        <dbReference type="SAM" id="MobiDB-lite"/>
    </source>
</evidence>
<keyword evidence="2 3" id="KW-0040">ANK repeat</keyword>
<organism evidence="6 7">
    <name type="scientific">Zasmidium cellare ATCC 36951</name>
    <dbReference type="NCBI Taxonomy" id="1080233"/>
    <lineage>
        <taxon>Eukaryota</taxon>
        <taxon>Fungi</taxon>
        <taxon>Dikarya</taxon>
        <taxon>Ascomycota</taxon>
        <taxon>Pezizomycotina</taxon>
        <taxon>Dothideomycetes</taxon>
        <taxon>Dothideomycetidae</taxon>
        <taxon>Mycosphaerellales</taxon>
        <taxon>Mycosphaerellaceae</taxon>
        <taxon>Zasmidium</taxon>
    </lineage>
</organism>
<evidence type="ECO:0000313" key="7">
    <source>
        <dbReference type="Proteomes" id="UP000799537"/>
    </source>
</evidence>
<accession>A0A6A6CCH0</accession>
<feature type="compositionally biased region" description="Acidic residues" evidence="5">
    <location>
        <begin position="638"/>
        <end position="656"/>
    </location>
</feature>
<evidence type="ECO:0000313" key="6">
    <source>
        <dbReference type="EMBL" id="KAF2164755.1"/>
    </source>
</evidence>
<feature type="region of interest" description="Disordered" evidence="5">
    <location>
        <begin position="596"/>
        <end position="662"/>
    </location>
</feature>
<dbReference type="SMART" id="SM00248">
    <property type="entry name" value="ANK"/>
    <property type="match status" value="9"/>
</dbReference>
<dbReference type="EMBL" id="ML993603">
    <property type="protein sequence ID" value="KAF2164755.1"/>
    <property type="molecule type" value="Genomic_DNA"/>
</dbReference>
<dbReference type="InterPro" id="IPR036770">
    <property type="entry name" value="Ankyrin_rpt-contain_sf"/>
</dbReference>
<feature type="repeat" description="ANK" evidence="3">
    <location>
        <begin position="572"/>
        <end position="604"/>
    </location>
</feature>
<reference evidence="6" key="1">
    <citation type="journal article" date="2020" name="Stud. Mycol.">
        <title>101 Dothideomycetes genomes: a test case for predicting lifestyles and emergence of pathogens.</title>
        <authorList>
            <person name="Haridas S."/>
            <person name="Albert R."/>
            <person name="Binder M."/>
            <person name="Bloem J."/>
            <person name="Labutti K."/>
            <person name="Salamov A."/>
            <person name="Andreopoulos B."/>
            <person name="Baker S."/>
            <person name="Barry K."/>
            <person name="Bills G."/>
            <person name="Bluhm B."/>
            <person name="Cannon C."/>
            <person name="Castanera R."/>
            <person name="Culley D."/>
            <person name="Daum C."/>
            <person name="Ezra D."/>
            <person name="Gonzalez J."/>
            <person name="Henrissat B."/>
            <person name="Kuo A."/>
            <person name="Liang C."/>
            <person name="Lipzen A."/>
            <person name="Lutzoni F."/>
            <person name="Magnuson J."/>
            <person name="Mondo S."/>
            <person name="Nolan M."/>
            <person name="Ohm R."/>
            <person name="Pangilinan J."/>
            <person name="Park H.-J."/>
            <person name="Ramirez L."/>
            <person name="Alfaro M."/>
            <person name="Sun H."/>
            <person name="Tritt A."/>
            <person name="Yoshinaga Y."/>
            <person name="Zwiers L.-H."/>
            <person name="Turgeon B."/>
            <person name="Goodwin S."/>
            <person name="Spatafora J."/>
            <person name="Crous P."/>
            <person name="Grigoriev I."/>
        </authorList>
    </citation>
    <scope>NUCLEOTIDE SEQUENCE</scope>
    <source>
        <strain evidence="6">ATCC 36951</strain>
    </source>
</reference>
<evidence type="ECO:0000256" key="4">
    <source>
        <dbReference type="SAM" id="Coils"/>
    </source>
</evidence>
<keyword evidence="7" id="KW-1185">Reference proteome</keyword>
<keyword evidence="4" id="KW-0175">Coiled coil</keyword>
<dbReference type="Pfam" id="PF12796">
    <property type="entry name" value="Ank_2"/>
    <property type="match status" value="1"/>
</dbReference>
<gene>
    <name evidence="6" type="ORF">M409DRAFT_67839</name>
</gene>
<keyword evidence="1" id="KW-0677">Repeat</keyword>
<dbReference type="PROSITE" id="PS50297">
    <property type="entry name" value="ANK_REP_REGION"/>
    <property type="match status" value="5"/>
</dbReference>
<feature type="region of interest" description="Disordered" evidence="5">
    <location>
        <begin position="1763"/>
        <end position="1782"/>
    </location>
</feature>
<dbReference type="Proteomes" id="UP000799537">
    <property type="component" value="Unassembled WGS sequence"/>
</dbReference>
<feature type="repeat" description="ANK" evidence="3">
    <location>
        <begin position="1607"/>
        <end position="1639"/>
    </location>
</feature>
<feature type="compositionally biased region" description="Acidic residues" evidence="5">
    <location>
        <begin position="1176"/>
        <end position="1191"/>
    </location>
</feature>
<evidence type="ECO:0008006" key="8">
    <source>
        <dbReference type="Google" id="ProtNLM"/>
    </source>
</evidence>
<feature type="repeat" description="ANK" evidence="3">
    <location>
        <begin position="539"/>
        <end position="566"/>
    </location>
</feature>
<dbReference type="SUPFAM" id="SSF48403">
    <property type="entry name" value="Ankyrin repeat"/>
    <property type="match status" value="3"/>
</dbReference>
<feature type="region of interest" description="Disordered" evidence="5">
    <location>
        <begin position="945"/>
        <end position="965"/>
    </location>
</feature>
<feature type="compositionally biased region" description="Basic and acidic residues" evidence="5">
    <location>
        <begin position="606"/>
        <end position="622"/>
    </location>
</feature>
<dbReference type="OrthoDB" id="539213at2759"/>
<feature type="repeat" description="ANK" evidence="3">
    <location>
        <begin position="1487"/>
        <end position="1519"/>
    </location>
</feature>
<proteinExistence type="predicted"/>
<evidence type="ECO:0000256" key="3">
    <source>
        <dbReference type="PROSITE-ProRule" id="PRU00023"/>
    </source>
</evidence>
<dbReference type="PROSITE" id="PS50088">
    <property type="entry name" value="ANK_REPEAT"/>
    <property type="match status" value="5"/>
</dbReference>
<feature type="region of interest" description="Disordered" evidence="5">
    <location>
        <begin position="1164"/>
        <end position="1196"/>
    </location>
</feature>
<name>A0A6A6CCH0_ZASCE</name>
<dbReference type="Gene3D" id="1.25.40.20">
    <property type="entry name" value="Ankyrin repeat-containing domain"/>
    <property type="match status" value="3"/>
</dbReference>
<feature type="repeat" description="ANK" evidence="3">
    <location>
        <begin position="697"/>
        <end position="719"/>
    </location>
</feature>
<protein>
    <recommendedName>
        <fullName evidence="8">Ankyrin repeat protein</fullName>
    </recommendedName>
</protein>
<evidence type="ECO:0000256" key="2">
    <source>
        <dbReference type="ARBA" id="ARBA00023043"/>
    </source>
</evidence>
<dbReference type="PANTHER" id="PTHR24198">
    <property type="entry name" value="ANKYRIN REPEAT AND PROTEIN KINASE DOMAIN-CONTAINING PROTEIN"/>
    <property type="match status" value="1"/>
</dbReference>
<dbReference type="InterPro" id="IPR002110">
    <property type="entry name" value="Ankyrin_rpt"/>
</dbReference>
<sequence>MAAADAMDVELPKLPAPHADFIKYLNANPNESVLDLVKPYNQYDAEMRKIFAQKPGHPAVAESNVVPVFQGHETDVRIQARNLNAESSKDKEAFIMPLKDVDRRANGSPAVVQSLKDFRTNFNVFSESALVDLDWSNVVAAGSSVVTSLLAVPTKHGGSKRALRSYYHEQLAPASDVDLFIYGLTEEAAKEKIKQIEQNIRDAILVETTTVRTKNAITIASQYPTRHIQVVLRIYKSISEILTGFDVDCACAAYDGKQVYASPRALTAYMTQINTIDLTRRSPSYESRLSKYARRGFEVYWPTLDRSRVDPTIFERSFGRTEGLARLLILEKLPKSTDREAYLDQRRAERGRPAVNRWRMRARMIRGNIKNDYEDEVAEWVDEEEVSDYHTFTIPYGPKFHARKIEKLLYTKDLLLNAEWNKPKDREVNLHRHPAFFGRTDDVFHDCCGYCPTPATVEEEEVFEQESKIYVSGEISFIKDDPGRQTIGSFNPLSADDWTEMAYVGNTELLCKAIVDGDIDYVQSWLEQEGNDPNTRDYTGRTPLHLAVISSTLEIVQTLIDHGARLVARLVDGKTALHLAAMRGNVEMVSALLRKSEANEEEEEQKADARRAARQAEKEGKPLDAALKSVNISQQKDDDSDIEMLSNPDDDDDIDATTENSMVNIKTPVQAADGKALESNDDDEPDVYDVNVLAWDVAVSPLHLAIVHGHVQVVKTLVQDFGADVLLPVKLVNDHDNSARGAILTLVLALSLPLEQAKEMTKILIELGASSAQADMNQHTALHFSVAERPDILPTLIEADETGVKRAINHLSVSNSWYRPNTSSPLVAAIKAKDATTALRCLLVGSKPSIDFVAYAKASEGRQNRFNDSKQSKQDFEKNVEQPVVTAVQCELPEVALALIEEHGVDANTLTTAGYSAVHNHYARGYTQGRSLLDEVQEHIKELEKWKPEEQKPEPPLPLDDDSPYLSGLQEGTYAFWSAQKQLDAAKAQYKQSLKQYRNNLKHADDQTGAAEKQAAITDLLERYQRLEAKMIERGAKTFEVLHPDIEKPDGNYRHTYPNWKPPKPEPFKIDFRILRFSALSDEAHERYMKLFEATWRGDLQTVKQLTLLSWKDSDGDDKPPLAIAIQDQHNLSPFAIAVLHGQFELASAIMEIAKAQYVEPDEPQKRHYRLAGGKDDDDESGEEEENDGADGEQRVNIHSEIVDEQFTLENIGEVSTQVKSRTTALTMLNWRCPAADFMGGPLRSSPQIAPANTFSSEKKEHIGPPLTLIQFALHNNDLDLLIFLLDLGRDHTRADVKPDDEDAIRYFRVNQEDYLEAIKLDRPHLLAEIIKRAGAGIPLNRLVKKSGVEVKQKPKYYQGLSVYGKKRKDWAEAGRNEMNYQAMENHRPGLLEAAHYQSLETVEWFLGEGPMRCYLEFADANKKDKRVRLLSETKLGFDGSVTRFLNARSKTAIHCSLLGKPVPESIKMLRFLVSNMQNAIDAKSAEGLTPLHIAFRLHREEAAKALIEAGALQTCRDNEGNNILHHLFRLHADTEAKIKKLGAMLDLVDKRVLPTLFLERSSTHPGSQTPLAQWVHQASSSECRDKAMHLILDYSHGAELSSINGEGHTPLHMAVRQKDIIVIKTILKHDPSLLLRENAIGRTSFDMAEDAVAAPYVSDAPPLPGDHRFNERKARKYGLRNDWNNNLTSQHAWRFVKKDEDEDRRTLHEEIWDLFREVKAGLESRGEAKRRLVTLNEANEVAKRLAASKTGMINMRRSYRRRRDDGEDWQNEEEKDGEDEIVDEVQLWLPQAGGYVK</sequence>